<gene>
    <name evidence="10" type="ORF">QO012_002916</name>
</gene>
<dbReference type="PANTHER" id="PTHR10091">
    <property type="entry name" value="ALDOSE-1-EPIMERASE"/>
    <property type="match status" value="1"/>
</dbReference>
<proteinExistence type="inferred from homology"/>
<accession>A0ABU0I2S6</accession>
<dbReference type="InterPro" id="IPR008183">
    <property type="entry name" value="Aldose_1/G6P_1-epimerase"/>
</dbReference>
<keyword evidence="7 8" id="KW-0119">Carbohydrate metabolism</keyword>
<dbReference type="EMBL" id="JAUSVP010000008">
    <property type="protein sequence ID" value="MDQ0448407.1"/>
    <property type="molecule type" value="Genomic_DNA"/>
</dbReference>
<evidence type="ECO:0000256" key="8">
    <source>
        <dbReference type="PIRNR" id="PIRNR005096"/>
    </source>
</evidence>
<comment type="similarity">
    <text evidence="3 8">Belongs to the aldose epimerase family.</text>
</comment>
<dbReference type="Gene3D" id="2.70.98.10">
    <property type="match status" value="1"/>
</dbReference>
<name>A0ABU0I2S6_9HYPH</name>
<dbReference type="NCBIfam" id="NF008277">
    <property type="entry name" value="PRK11055.1"/>
    <property type="match status" value="1"/>
</dbReference>
<evidence type="ECO:0000256" key="2">
    <source>
        <dbReference type="ARBA" id="ARBA00005028"/>
    </source>
</evidence>
<comment type="catalytic activity">
    <reaction evidence="1 8">
        <text>alpha-D-glucose = beta-D-glucose</text>
        <dbReference type="Rhea" id="RHEA:10264"/>
        <dbReference type="ChEBI" id="CHEBI:15903"/>
        <dbReference type="ChEBI" id="CHEBI:17925"/>
        <dbReference type="EC" id="5.1.3.3"/>
    </reaction>
</comment>
<dbReference type="Pfam" id="PF01263">
    <property type="entry name" value="Aldose_epim"/>
    <property type="match status" value="1"/>
</dbReference>
<dbReference type="PANTHER" id="PTHR10091:SF0">
    <property type="entry name" value="GALACTOSE MUTAROTASE"/>
    <property type="match status" value="1"/>
</dbReference>
<comment type="caution">
    <text evidence="10">The sequence shown here is derived from an EMBL/GenBank/DDBJ whole genome shotgun (WGS) entry which is preliminary data.</text>
</comment>
<evidence type="ECO:0000256" key="6">
    <source>
        <dbReference type="ARBA" id="ARBA00023235"/>
    </source>
</evidence>
<evidence type="ECO:0000256" key="5">
    <source>
        <dbReference type="ARBA" id="ARBA00014165"/>
    </source>
</evidence>
<feature type="region of interest" description="Disordered" evidence="9">
    <location>
        <begin position="205"/>
        <end position="229"/>
    </location>
</feature>
<dbReference type="InterPro" id="IPR047215">
    <property type="entry name" value="Galactose_mutarotase-like"/>
</dbReference>
<dbReference type="PROSITE" id="PS00545">
    <property type="entry name" value="ALDOSE_1_EPIMERASE"/>
    <property type="match status" value="1"/>
</dbReference>
<comment type="pathway">
    <text evidence="2 8">Carbohydrate metabolism; hexose metabolism.</text>
</comment>
<dbReference type="GO" id="GO:0004034">
    <property type="term" value="F:aldose 1-epimerase activity"/>
    <property type="evidence" value="ECO:0007669"/>
    <property type="project" value="UniProtKB-EC"/>
</dbReference>
<protein>
    <recommendedName>
        <fullName evidence="5 8">Aldose 1-epimerase</fullName>
        <ecNumber evidence="4 8">5.1.3.3</ecNumber>
    </recommendedName>
</protein>
<reference evidence="10 11" key="1">
    <citation type="submission" date="2023-07" db="EMBL/GenBank/DDBJ databases">
        <title>Genomic Encyclopedia of Type Strains, Phase IV (KMG-IV): sequencing the most valuable type-strain genomes for metagenomic binning, comparative biology and taxonomic classification.</title>
        <authorList>
            <person name="Goeker M."/>
        </authorList>
    </citation>
    <scope>NUCLEOTIDE SEQUENCE [LARGE SCALE GENOMIC DNA]</scope>
    <source>
        <strain evidence="10 11">DSM 19013</strain>
    </source>
</reference>
<evidence type="ECO:0000256" key="3">
    <source>
        <dbReference type="ARBA" id="ARBA00006206"/>
    </source>
</evidence>
<keyword evidence="6 8" id="KW-0413">Isomerase</keyword>
<dbReference type="PIRSF" id="PIRSF005096">
    <property type="entry name" value="GALM"/>
    <property type="match status" value="1"/>
</dbReference>
<evidence type="ECO:0000256" key="7">
    <source>
        <dbReference type="ARBA" id="ARBA00023277"/>
    </source>
</evidence>
<keyword evidence="11" id="KW-1185">Reference proteome</keyword>
<dbReference type="InterPro" id="IPR015443">
    <property type="entry name" value="Aldose_1-epimerase"/>
</dbReference>
<evidence type="ECO:0000256" key="9">
    <source>
        <dbReference type="SAM" id="MobiDB-lite"/>
    </source>
</evidence>
<dbReference type="SUPFAM" id="SSF74650">
    <property type="entry name" value="Galactose mutarotase-like"/>
    <property type="match status" value="1"/>
</dbReference>
<dbReference type="Proteomes" id="UP001231124">
    <property type="component" value="Unassembled WGS sequence"/>
</dbReference>
<evidence type="ECO:0000313" key="11">
    <source>
        <dbReference type="Proteomes" id="UP001231124"/>
    </source>
</evidence>
<evidence type="ECO:0000256" key="1">
    <source>
        <dbReference type="ARBA" id="ARBA00001614"/>
    </source>
</evidence>
<evidence type="ECO:0000313" key="10">
    <source>
        <dbReference type="EMBL" id="MDQ0448407.1"/>
    </source>
</evidence>
<dbReference type="InterPro" id="IPR018052">
    <property type="entry name" value="Ald1_epimerase_CS"/>
</dbReference>
<dbReference type="EC" id="5.1.3.3" evidence="4 8"/>
<sequence length="347" mass="37847">MRDELFGRTADGDEVRRHTLARGAFRVRVIEFGAVITSIETPDRQGRSANVVLGLPDLRGYETVSPSFGAVVGRFANRIAGGRFTLDGTEYRLPTNDRGSTLHGGPGNFGLRLWQAREADETGLTLVRRSPNGEEGFPGNLDVEVRYGIPEEGVLRLTMRAFTDRPTPVNLTNHSYFNLAGEGSGDVLGHRLRLEADAFLPTDPAQLPTGEIRPVAGTPFDFRTERPIGEGIRTGDPQIVAGKGYDHAFVLRGAEEGRLRFAAACHEPVGGRRLEVWTTQPSLQLYTGNTLDGTLVGPSGRTYRAGDAVCFETQGYPDAPNHPNFPSAILRPGQVFEAVTEFRFSNP</sequence>
<dbReference type="InterPro" id="IPR014718">
    <property type="entry name" value="GH-type_carb-bd"/>
</dbReference>
<dbReference type="RefSeq" id="WP_238202379.1">
    <property type="nucleotide sequence ID" value="NZ_BPQE01000011.1"/>
</dbReference>
<organism evidence="10 11">
    <name type="scientific">Methylobacterium aerolatum</name>
    <dbReference type="NCBI Taxonomy" id="418708"/>
    <lineage>
        <taxon>Bacteria</taxon>
        <taxon>Pseudomonadati</taxon>
        <taxon>Pseudomonadota</taxon>
        <taxon>Alphaproteobacteria</taxon>
        <taxon>Hyphomicrobiales</taxon>
        <taxon>Methylobacteriaceae</taxon>
        <taxon>Methylobacterium</taxon>
    </lineage>
</organism>
<dbReference type="CDD" id="cd09019">
    <property type="entry name" value="galactose_mutarotase_like"/>
    <property type="match status" value="1"/>
</dbReference>
<evidence type="ECO:0000256" key="4">
    <source>
        <dbReference type="ARBA" id="ARBA00013185"/>
    </source>
</evidence>
<dbReference type="InterPro" id="IPR011013">
    <property type="entry name" value="Gal_mutarotase_sf_dom"/>
</dbReference>